<evidence type="ECO:0000313" key="14">
    <source>
        <dbReference type="EMBL" id="XBH17311.1"/>
    </source>
</evidence>
<dbReference type="AlphaFoldDB" id="A0AAU7DKL6"/>
<dbReference type="InterPro" id="IPR011006">
    <property type="entry name" value="CheY-like_superfamily"/>
</dbReference>
<feature type="compositionally biased region" description="Pro residues" evidence="11">
    <location>
        <begin position="177"/>
        <end position="192"/>
    </location>
</feature>
<comment type="subcellular location">
    <subcellularLocation>
        <location evidence="1">Cell inner membrane</location>
        <topology evidence="1">Single-pass membrane protein</topology>
        <orientation evidence="1">Periplasmic side</orientation>
    </subcellularLocation>
</comment>
<feature type="modified residue" description="4-aspartylphosphate" evidence="10">
    <location>
        <position position="104"/>
    </location>
</feature>
<name>A0AAU7DKL6_9BACT</name>
<feature type="compositionally biased region" description="Low complexity" evidence="11">
    <location>
        <begin position="365"/>
        <end position="375"/>
    </location>
</feature>
<dbReference type="PANTHER" id="PTHR33446">
    <property type="entry name" value="PROTEIN TONB-RELATED"/>
    <property type="match status" value="1"/>
</dbReference>
<dbReference type="Gene3D" id="3.40.50.2300">
    <property type="match status" value="1"/>
</dbReference>
<evidence type="ECO:0000256" key="7">
    <source>
        <dbReference type="ARBA" id="ARBA00022927"/>
    </source>
</evidence>
<evidence type="ECO:0000256" key="11">
    <source>
        <dbReference type="SAM" id="MobiDB-lite"/>
    </source>
</evidence>
<keyword evidence="3" id="KW-0813">Transport</keyword>
<feature type="compositionally biased region" description="Basic and acidic residues" evidence="11">
    <location>
        <begin position="274"/>
        <end position="291"/>
    </location>
</feature>
<evidence type="ECO:0000256" key="10">
    <source>
        <dbReference type="PROSITE-ProRule" id="PRU00169"/>
    </source>
</evidence>
<dbReference type="Gene3D" id="3.30.1150.10">
    <property type="match status" value="1"/>
</dbReference>
<dbReference type="PROSITE" id="PS50110">
    <property type="entry name" value="RESPONSE_REGULATORY"/>
    <property type="match status" value="1"/>
</dbReference>
<dbReference type="CDD" id="cd00156">
    <property type="entry name" value="REC"/>
    <property type="match status" value="1"/>
</dbReference>
<dbReference type="GO" id="GO:0000160">
    <property type="term" value="P:phosphorelay signal transduction system"/>
    <property type="evidence" value="ECO:0007669"/>
    <property type="project" value="InterPro"/>
</dbReference>
<feature type="domain" description="TonB C-terminal" evidence="13">
    <location>
        <begin position="499"/>
        <end position="589"/>
    </location>
</feature>
<organism evidence="14">
    <name type="scientific">Telmatobacter sp. DSM 110680</name>
    <dbReference type="NCBI Taxonomy" id="3036704"/>
    <lineage>
        <taxon>Bacteria</taxon>
        <taxon>Pseudomonadati</taxon>
        <taxon>Acidobacteriota</taxon>
        <taxon>Terriglobia</taxon>
        <taxon>Terriglobales</taxon>
        <taxon>Acidobacteriaceae</taxon>
        <taxon>Telmatobacter</taxon>
    </lineage>
</organism>
<dbReference type="GO" id="GO:0005886">
    <property type="term" value="C:plasma membrane"/>
    <property type="evidence" value="ECO:0007669"/>
    <property type="project" value="UniProtKB-SubCell"/>
</dbReference>
<evidence type="ECO:0000256" key="6">
    <source>
        <dbReference type="ARBA" id="ARBA00022692"/>
    </source>
</evidence>
<evidence type="ECO:0000256" key="2">
    <source>
        <dbReference type="ARBA" id="ARBA00006555"/>
    </source>
</evidence>
<proteinExistence type="inferred from homology"/>
<dbReference type="InterPro" id="IPR006260">
    <property type="entry name" value="TonB/TolA_C"/>
</dbReference>
<keyword evidence="10" id="KW-0597">Phosphoprotein</keyword>
<keyword evidence="7" id="KW-0653">Protein transport</keyword>
<dbReference type="InterPro" id="IPR051045">
    <property type="entry name" value="TonB-dependent_transducer"/>
</dbReference>
<evidence type="ECO:0000256" key="4">
    <source>
        <dbReference type="ARBA" id="ARBA00022475"/>
    </source>
</evidence>
<reference evidence="14" key="1">
    <citation type="submission" date="2023-03" db="EMBL/GenBank/DDBJ databases">
        <title>Edaphobacter sp.</title>
        <authorList>
            <person name="Huber K.J."/>
            <person name="Papendorf J."/>
            <person name="Pilke C."/>
            <person name="Bunk B."/>
            <person name="Sproeer C."/>
            <person name="Pester M."/>
        </authorList>
    </citation>
    <scope>NUCLEOTIDE SEQUENCE</scope>
    <source>
        <strain evidence="14">DSM 110680</strain>
    </source>
</reference>
<dbReference type="InterPro" id="IPR037682">
    <property type="entry name" value="TonB_C"/>
</dbReference>
<evidence type="ECO:0000256" key="8">
    <source>
        <dbReference type="ARBA" id="ARBA00022989"/>
    </source>
</evidence>
<gene>
    <name evidence="14" type="ORF">P8935_22435</name>
</gene>
<evidence type="ECO:0000259" key="12">
    <source>
        <dbReference type="PROSITE" id="PS50110"/>
    </source>
</evidence>
<dbReference type="PROSITE" id="PS52015">
    <property type="entry name" value="TONB_CTD"/>
    <property type="match status" value="1"/>
</dbReference>
<feature type="compositionally biased region" description="Polar residues" evidence="11">
    <location>
        <begin position="376"/>
        <end position="397"/>
    </location>
</feature>
<evidence type="ECO:0000256" key="1">
    <source>
        <dbReference type="ARBA" id="ARBA00004383"/>
    </source>
</evidence>
<keyword evidence="5" id="KW-0997">Cell inner membrane</keyword>
<keyword evidence="9" id="KW-0472">Membrane</keyword>
<dbReference type="SUPFAM" id="SSF74653">
    <property type="entry name" value="TolA/TonB C-terminal domain"/>
    <property type="match status" value="1"/>
</dbReference>
<feature type="domain" description="Response regulatory" evidence="12">
    <location>
        <begin position="51"/>
        <end position="167"/>
    </location>
</feature>
<feature type="region of interest" description="Disordered" evidence="11">
    <location>
        <begin position="154"/>
        <end position="192"/>
    </location>
</feature>
<keyword evidence="8" id="KW-1133">Transmembrane helix</keyword>
<feature type="region of interest" description="Disordered" evidence="11">
    <location>
        <begin position="263"/>
        <end position="307"/>
    </location>
</feature>
<dbReference type="Pfam" id="PF03544">
    <property type="entry name" value="TonB_C"/>
    <property type="match status" value="1"/>
</dbReference>
<evidence type="ECO:0000256" key="3">
    <source>
        <dbReference type="ARBA" id="ARBA00022448"/>
    </source>
</evidence>
<evidence type="ECO:0000256" key="5">
    <source>
        <dbReference type="ARBA" id="ARBA00022519"/>
    </source>
</evidence>
<dbReference type="SUPFAM" id="SSF52172">
    <property type="entry name" value="CheY-like"/>
    <property type="match status" value="1"/>
</dbReference>
<dbReference type="GO" id="GO:0015031">
    <property type="term" value="P:protein transport"/>
    <property type="evidence" value="ECO:0007669"/>
    <property type="project" value="UniProtKB-KW"/>
</dbReference>
<keyword evidence="4" id="KW-1003">Cell membrane</keyword>
<comment type="similarity">
    <text evidence="2">Belongs to the TonB family.</text>
</comment>
<protein>
    <submittedName>
        <fullName evidence="14">TonB family protein</fullName>
    </submittedName>
</protein>
<evidence type="ECO:0000259" key="13">
    <source>
        <dbReference type="PROSITE" id="PS52015"/>
    </source>
</evidence>
<feature type="region of interest" description="Disordered" evidence="11">
    <location>
        <begin position="365"/>
        <end position="434"/>
    </location>
</feature>
<evidence type="ECO:0000256" key="9">
    <source>
        <dbReference type="ARBA" id="ARBA00023136"/>
    </source>
</evidence>
<dbReference type="EMBL" id="CP121196">
    <property type="protein sequence ID" value="XBH17311.1"/>
    <property type="molecule type" value="Genomic_DNA"/>
</dbReference>
<dbReference type="InterPro" id="IPR001789">
    <property type="entry name" value="Sig_transdc_resp-reg_receiver"/>
</dbReference>
<dbReference type="GO" id="GO:0055085">
    <property type="term" value="P:transmembrane transport"/>
    <property type="evidence" value="ECO:0007669"/>
    <property type="project" value="InterPro"/>
</dbReference>
<dbReference type="NCBIfam" id="TIGR01352">
    <property type="entry name" value="tonB_Cterm"/>
    <property type="match status" value="1"/>
</dbReference>
<feature type="compositionally biased region" description="Polar residues" evidence="11">
    <location>
        <begin position="412"/>
        <end position="431"/>
    </location>
</feature>
<sequence>MSNSELPRGEITAASGVDIDREEGSRIMIARAEISNAQGSQGEKNAAKGMNVALIGPNDTHRQIVARALASSQGRKVHEFIDYPDQLNDLPKMFEQNFDFVLVDVDTDESYALQIIEKLSQIGQSVMAYSARSDQELLMACMRAGARDFLPLPTENEPAAKSTEPIRTEQPAVKPAAAPPPIAARPVEPPRVPEAPAARSNVTAILPEKRFEPTPQPWSTRASDGYKDPEIARVIEEVTIPSPEASAAEKAPSEFDAWDAANLRRAPLPPPPGKRAETRPRPALVPERRNPEPAPRPISSFEKPAAPAIERPPVAVELFRSSAILSDSEPDEAAEKQGANWVKWILIAAGPLVLALVLLVVFTRSSSPSSSPNSNKATTASAQDKNETQPVTASNAQPAAKPIAGTTAAKPTATSVNTPTTPIAADSNQPEPVSPDAMAAQLVAPTRIAGQIKKVAPADEPPPSAPPVVPMDDSSAVPGTVFGGSPKVKIDPHVVGISAGVAEGMIIRKTPPVYPKFAQDAHITGKVILKATITKQGTIEGVQVLSGPKILAPAAVDAVRTWKYHPYMLDGQPVSVETNITIVFGSASK</sequence>
<accession>A0AAU7DKL6</accession>
<keyword evidence="6" id="KW-0812">Transmembrane</keyword>
<dbReference type="RefSeq" id="WP_348262542.1">
    <property type="nucleotide sequence ID" value="NZ_CP121196.1"/>
</dbReference>